<sequence>MLLAAWCLGQAARSQEFDARSAVYIECTVSGKVTGQGSGAVIDAEGRLLTAKHVVERAHANNGDCRGAIGTRINPNDLRKLTFRVVPENLDIVMMQFDEHEILTFVPIPFAGLIDIPKDTEVVGYGFHPDGSPTADRSVGKVISETVDASGRMKSGQNTQKGMSGGPVLIDGRLVGIIAAESFDRQGQQISTLFVPAKQFPEDILRWLTNQDTTRRDRTATILAEQLAMNDVCTQILREQISLRKNEFPTAAQIATPLIEASSSSLIEVADYWVTVTTGPARWIDCRTGKMLKALYFPTGMMLQPERDVTIDGETRTIFLTEQGLRVFLDHEAIEPITPDIGYVFATATGVFKVCKQTDTGCSVFDEYRITEHDQHWPFLSGYQSYLRSEEPADLDRASEALREMFEYQSDPPGPFDPLAIHLNLTDLGSLPACKEREARLYTVLMRFDAAKADKGSAYLEPVRFSLCTLHKKTAYNRLERIKVVTLAAADARFRNLWAVNTIHQPTENVQRVTRALFNVTQPIVSIMKCDDDRRAILTLGRAARGSVTALDDVVAADADDALAEVSTRRHSVFRQFQITQARSPVDVFKTAPLFNDIELSAVCAGNNEITNAGEIIVDLAPLAQKLELKLFDLFNDLKTSDEYRNLGMVDPDILNKRLREGIMYRICGFHEYIVWRSILFDEIKDSELVRQAKEAMGVDLALMADHITHLIMANVFSTDTRILNSQHRTERCD</sequence>
<protein>
    <recommendedName>
        <fullName evidence="3">Trypsin-like serine protease</fullName>
    </recommendedName>
</protein>
<name>A0A6L6JG88_9RHOB</name>
<dbReference type="Gene3D" id="2.40.10.120">
    <property type="match status" value="1"/>
</dbReference>
<dbReference type="InterPro" id="IPR009003">
    <property type="entry name" value="Peptidase_S1_PA"/>
</dbReference>
<evidence type="ECO:0000313" key="2">
    <source>
        <dbReference type="Proteomes" id="UP000478183"/>
    </source>
</evidence>
<dbReference type="SUPFAM" id="SSF50494">
    <property type="entry name" value="Trypsin-like serine proteases"/>
    <property type="match status" value="1"/>
</dbReference>
<organism evidence="1 2">
    <name type="scientific">Paracoccus aestuariivivens</name>
    <dbReference type="NCBI Taxonomy" id="1820333"/>
    <lineage>
        <taxon>Bacteria</taxon>
        <taxon>Pseudomonadati</taxon>
        <taxon>Pseudomonadota</taxon>
        <taxon>Alphaproteobacteria</taxon>
        <taxon>Rhodobacterales</taxon>
        <taxon>Paracoccaceae</taxon>
        <taxon>Paracoccus</taxon>
    </lineage>
</organism>
<dbReference type="AlphaFoldDB" id="A0A6L6JG88"/>
<reference evidence="1 2" key="1">
    <citation type="submission" date="2019-11" db="EMBL/GenBank/DDBJ databases">
        <authorList>
            <person name="Dong K."/>
        </authorList>
    </citation>
    <scope>NUCLEOTIDE SEQUENCE [LARGE SCALE GENOMIC DNA]</scope>
    <source>
        <strain evidence="1 2">NBRC 111993</strain>
    </source>
</reference>
<dbReference type="RefSeq" id="WP_155097549.1">
    <property type="nucleotide sequence ID" value="NZ_WMIE01000032.1"/>
</dbReference>
<dbReference type="OrthoDB" id="1522627at2"/>
<evidence type="ECO:0000313" key="1">
    <source>
        <dbReference type="EMBL" id="MTH80198.1"/>
    </source>
</evidence>
<accession>A0A6L6JG88</accession>
<dbReference type="Pfam" id="PF13365">
    <property type="entry name" value="Trypsin_2"/>
    <property type="match status" value="1"/>
</dbReference>
<dbReference type="EMBL" id="WMIE01000032">
    <property type="protein sequence ID" value="MTH80198.1"/>
    <property type="molecule type" value="Genomic_DNA"/>
</dbReference>
<evidence type="ECO:0008006" key="3">
    <source>
        <dbReference type="Google" id="ProtNLM"/>
    </source>
</evidence>
<gene>
    <name evidence="1" type="ORF">GL286_21105</name>
</gene>
<comment type="caution">
    <text evidence="1">The sequence shown here is derived from an EMBL/GenBank/DDBJ whole genome shotgun (WGS) entry which is preliminary data.</text>
</comment>
<proteinExistence type="predicted"/>
<dbReference type="Proteomes" id="UP000478183">
    <property type="component" value="Unassembled WGS sequence"/>
</dbReference>
<keyword evidence="2" id="KW-1185">Reference proteome</keyword>